<gene>
    <name evidence="1" type="ORF">K443DRAFT_681543</name>
</gene>
<reference evidence="2" key="2">
    <citation type="submission" date="2015-01" db="EMBL/GenBank/DDBJ databases">
        <title>Evolutionary Origins and Diversification of the Mycorrhizal Mutualists.</title>
        <authorList>
            <consortium name="DOE Joint Genome Institute"/>
            <consortium name="Mycorrhizal Genomics Consortium"/>
            <person name="Kohler A."/>
            <person name="Kuo A."/>
            <person name="Nagy L.G."/>
            <person name="Floudas D."/>
            <person name="Copeland A."/>
            <person name="Barry K.W."/>
            <person name="Cichocki N."/>
            <person name="Veneault-Fourrey C."/>
            <person name="LaButti K."/>
            <person name="Lindquist E.A."/>
            <person name="Lipzen A."/>
            <person name="Lundell T."/>
            <person name="Morin E."/>
            <person name="Murat C."/>
            <person name="Riley R."/>
            <person name="Ohm R."/>
            <person name="Sun H."/>
            <person name="Tunlid A."/>
            <person name="Henrissat B."/>
            <person name="Grigoriev I.V."/>
            <person name="Hibbett D.S."/>
            <person name="Martin F."/>
        </authorList>
    </citation>
    <scope>NUCLEOTIDE SEQUENCE [LARGE SCALE GENOMIC DNA]</scope>
    <source>
        <strain evidence="2">LaAM-08-1</strain>
    </source>
</reference>
<evidence type="ECO:0000313" key="2">
    <source>
        <dbReference type="Proteomes" id="UP000054477"/>
    </source>
</evidence>
<accession>A0A0C9XIH1</accession>
<dbReference type="AlphaFoldDB" id="A0A0C9XIH1"/>
<dbReference type="Proteomes" id="UP000054477">
    <property type="component" value="Unassembled WGS sequence"/>
</dbReference>
<sequence length="52" mass="5727">MIVACGDESHVKKGLEVVCGVVSTLEEPGGAAWRMFKLEYVESLLDNFHSPF</sequence>
<keyword evidence="2" id="KW-1185">Reference proteome</keyword>
<dbReference type="EMBL" id="KN838694">
    <property type="protein sequence ID" value="KIJ97396.1"/>
    <property type="molecule type" value="Genomic_DNA"/>
</dbReference>
<protein>
    <submittedName>
        <fullName evidence="1">Uncharacterized protein</fullName>
    </submittedName>
</protein>
<dbReference type="HOGENOM" id="CLU_3087561_0_0_1"/>
<proteinExistence type="predicted"/>
<name>A0A0C9XIH1_9AGAR</name>
<reference evidence="1 2" key="1">
    <citation type="submission" date="2014-04" db="EMBL/GenBank/DDBJ databases">
        <authorList>
            <consortium name="DOE Joint Genome Institute"/>
            <person name="Kuo A."/>
            <person name="Kohler A."/>
            <person name="Nagy L.G."/>
            <person name="Floudas D."/>
            <person name="Copeland A."/>
            <person name="Barry K.W."/>
            <person name="Cichocki N."/>
            <person name="Veneault-Fourrey C."/>
            <person name="LaButti K."/>
            <person name="Lindquist E.A."/>
            <person name="Lipzen A."/>
            <person name="Lundell T."/>
            <person name="Morin E."/>
            <person name="Murat C."/>
            <person name="Sun H."/>
            <person name="Tunlid A."/>
            <person name="Henrissat B."/>
            <person name="Grigoriev I.V."/>
            <person name="Hibbett D.S."/>
            <person name="Martin F."/>
            <person name="Nordberg H.P."/>
            <person name="Cantor M.N."/>
            <person name="Hua S.X."/>
        </authorList>
    </citation>
    <scope>NUCLEOTIDE SEQUENCE [LARGE SCALE GENOMIC DNA]</scope>
    <source>
        <strain evidence="1 2">LaAM-08-1</strain>
    </source>
</reference>
<evidence type="ECO:0000313" key="1">
    <source>
        <dbReference type="EMBL" id="KIJ97396.1"/>
    </source>
</evidence>
<organism evidence="1 2">
    <name type="scientific">Laccaria amethystina LaAM-08-1</name>
    <dbReference type="NCBI Taxonomy" id="1095629"/>
    <lineage>
        <taxon>Eukaryota</taxon>
        <taxon>Fungi</taxon>
        <taxon>Dikarya</taxon>
        <taxon>Basidiomycota</taxon>
        <taxon>Agaricomycotina</taxon>
        <taxon>Agaricomycetes</taxon>
        <taxon>Agaricomycetidae</taxon>
        <taxon>Agaricales</taxon>
        <taxon>Agaricineae</taxon>
        <taxon>Hydnangiaceae</taxon>
        <taxon>Laccaria</taxon>
    </lineage>
</organism>